<evidence type="ECO:0000313" key="1">
    <source>
        <dbReference type="EMBL" id="KAL0127838.1"/>
    </source>
</evidence>
<name>A0AAW2GJU1_9HYME</name>
<evidence type="ECO:0000313" key="2">
    <source>
        <dbReference type="Proteomes" id="UP001430953"/>
    </source>
</evidence>
<organism evidence="1 2">
    <name type="scientific">Cardiocondyla obscurior</name>
    <dbReference type="NCBI Taxonomy" id="286306"/>
    <lineage>
        <taxon>Eukaryota</taxon>
        <taxon>Metazoa</taxon>
        <taxon>Ecdysozoa</taxon>
        <taxon>Arthropoda</taxon>
        <taxon>Hexapoda</taxon>
        <taxon>Insecta</taxon>
        <taxon>Pterygota</taxon>
        <taxon>Neoptera</taxon>
        <taxon>Endopterygota</taxon>
        <taxon>Hymenoptera</taxon>
        <taxon>Apocrita</taxon>
        <taxon>Aculeata</taxon>
        <taxon>Formicoidea</taxon>
        <taxon>Formicidae</taxon>
        <taxon>Myrmicinae</taxon>
        <taxon>Cardiocondyla</taxon>
    </lineage>
</organism>
<keyword evidence="2" id="KW-1185">Reference proteome</keyword>
<comment type="caution">
    <text evidence="1">The sequence shown here is derived from an EMBL/GenBank/DDBJ whole genome shotgun (WGS) entry which is preliminary data.</text>
</comment>
<dbReference type="Proteomes" id="UP001430953">
    <property type="component" value="Unassembled WGS sequence"/>
</dbReference>
<dbReference type="AlphaFoldDB" id="A0AAW2GJU1"/>
<protein>
    <submittedName>
        <fullName evidence="1">Uncharacterized protein</fullName>
    </submittedName>
</protein>
<reference evidence="1 2" key="1">
    <citation type="submission" date="2023-03" db="EMBL/GenBank/DDBJ databases">
        <title>High recombination rates correlate with genetic variation in Cardiocondyla obscurior ants.</title>
        <authorList>
            <person name="Errbii M."/>
        </authorList>
    </citation>
    <scope>NUCLEOTIDE SEQUENCE [LARGE SCALE GENOMIC DNA]</scope>
    <source>
        <strain evidence="1">Alpha-2009</strain>
        <tissue evidence="1">Whole body</tissue>
    </source>
</reference>
<accession>A0AAW2GJU1</accession>
<sequence length="194" mass="22666">MRFRCLLGRRNSPATLRRAALAFRRCYVARYMTGRALILPLKNRKKMLCTWMLHLIMPKKNRVSRTRYRCSTRVLSFSEQTFPLAAVYNGGGLPSTGEKLFRERSNWGSKESVSGLKYGFYDTVIQHEEKEAKVTFDGYSKWCSPETITGISIERIVRGFEYERWHCENALLHAAHCSDYYTTMSLRKIIQSRE</sequence>
<dbReference type="EMBL" id="JADYXP020000003">
    <property type="protein sequence ID" value="KAL0127838.1"/>
    <property type="molecule type" value="Genomic_DNA"/>
</dbReference>
<proteinExistence type="predicted"/>
<gene>
    <name evidence="1" type="ORF">PUN28_003230</name>
</gene>